<evidence type="ECO:0000313" key="2">
    <source>
        <dbReference type="Proteomes" id="UP000053593"/>
    </source>
</evidence>
<sequence length="222" mass="25568">MHNDLKQYSCGMVSIILSVCYRWHLIAVNCPELWSQLSLDLCTEYQYDNWYNSVMTKLALLYLEHSGHHPLLLSFNSIPWKYSIDGCANHPLLQKLSDQSAQWKHVSFSLAEYPLQEFPAWIDLDLPGLESFALRVEANEQAWALAVMLQNFLILCYISSSNANLIWDETLLIDVQELHYNVDCWNFYNIVSQFSKLVELHVGNASSSNVSESFKLSTPLQL</sequence>
<accession>A0A0D0C6E0</accession>
<name>A0A0D0C6E0_9AGAR</name>
<dbReference type="EMBL" id="KN834911">
    <property type="protein sequence ID" value="KIK50293.1"/>
    <property type="molecule type" value="Genomic_DNA"/>
</dbReference>
<dbReference type="Proteomes" id="UP000053593">
    <property type="component" value="Unassembled WGS sequence"/>
</dbReference>
<organism evidence="1 2">
    <name type="scientific">Collybiopsis luxurians FD-317 M1</name>
    <dbReference type="NCBI Taxonomy" id="944289"/>
    <lineage>
        <taxon>Eukaryota</taxon>
        <taxon>Fungi</taxon>
        <taxon>Dikarya</taxon>
        <taxon>Basidiomycota</taxon>
        <taxon>Agaricomycotina</taxon>
        <taxon>Agaricomycetes</taxon>
        <taxon>Agaricomycetidae</taxon>
        <taxon>Agaricales</taxon>
        <taxon>Marasmiineae</taxon>
        <taxon>Omphalotaceae</taxon>
        <taxon>Collybiopsis</taxon>
        <taxon>Collybiopsis luxurians</taxon>
    </lineage>
</organism>
<reference evidence="1 2" key="1">
    <citation type="submission" date="2014-04" db="EMBL/GenBank/DDBJ databases">
        <title>Evolutionary Origins and Diversification of the Mycorrhizal Mutualists.</title>
        <authorList>
            <consortium name="DOE Joint Genome Institute"/>
            <consortium name="Mycorrhizal Genomics Consortium"/>
            <person name="Kohler A."/>
            <person name="Kuo A."/>
            <person name="Nagy L.G."/>
            <person name="Floudas D."/>
            <person name="Copeland A."/>
            <person name="Barry K.W."/>
            <person name="Cichocki N."/>
            <person name="Veneault-Fourrey C."/>
            <person name="LaButti K."/>
            <person name="Lindquist E.A."/>
            <person name="Lipzen A."/>
            <person name="Lundell T."/>
            <person name="Morin E."/>
            <person name="Murat C."/>
            <person name="Riley R."/>
            <person name="Ohm R."/>
            <person name="Sun H."/>
            <person name="Tunlid A."/>
            <person name="Henrissat B."/>
            <person name="Grigoriev I.V."/>
            <person name="Hibbett D.S."/>
            <person name="Martin F."/>
        </authorList>
    </citation>
    <scope>NUCLEOTIDE SEQUENCE [LARGE SCALE GENOMIC DNA]</scope>
    <source>
        <strain evidence="1 2">FD-317 M1</strain>
    </source>
</reference>
<evidence type="ECO:0008006" key="3">
    <source>
        <dbReference type="Google" id="ProtNLM"/>
    </source>
</evidence>
<dbReference type="HOGENOM" id="CLU_1245500_0_0_1"/>
<gene>
    <name evidence="1" type="ORF">GYMLUDRAFT_65343</name>
</gene>
<evidence type="ECO:0000313" key="1">
    <source>
        <dbReference type="EMBL" id="KIK50293.1"/>
    </source>
</evidence>
<dbReference type="AlphaFoldDB" id="A0A0D0C6E0"/>
<keyword evidence="2" id="KW-1185">Reference proteome</keyword>
<protein>
    <recommendedName>
        <fullName evidence="3">F-box domain-containing protein</fullName>
    </recommendedName>
</protein>
<proteinExistence type="predicted"/>